<dbReference type="PROSITE" id="PS00229">
    <property type="entry name" value="TAU_MAP_1"/>
    <property type="match status" value="2"/>
</dbReference>
<sequence>MSAIDIPDDTGIDEMDTSLSENEVADVNEPLEGCQEESLDNIMTNDCLEIFHHDELDGENEVIEEVHKEEAVITTDEIEDTEDVLNMKFCSLMSVAGQQEQSQEPALVKEKSNRLAAGACRSESPLTIESKIPGHVSQEEQTTTKQEVIAEQEFLAPQLNEKVDKEHREDTRQNSLSGAGTDFSVEKPHTLDEALESSAVTEQSKAMESLLITHEDQTTPKFNNERNLESGEYERDREVHDYEVHGKQVDLECEENYHTPEPAVHKDQMKKATEDSIKIAHVRPQSRLVRPPDRVIHTSPQKQVNRTQSATRPSSAMPKPITSSTGARGIRPPAPRSLARAGERGPVPKKPTDRTQSQPRPNAETNTKSEPTTPKVYRKVITVSRLVVFAELQFIRISKRKRRQGIDAKSDYVPPIPEKKAISQKLNWTARSKIGSLDNVKHKPAGGNVQIFDQKLEWHATSKIGSRDNINHKPGGGNVQIFDERIQYVSADRKSNSGSLGNMSSQSRTASRTTIDVLDL</sequence>
<comment type="caution">
    <text evidence="8">The sequence shown here is derived from an EMBL/GenBank/DDBJ whole genome shotgun (WGS) entry which is preliminary data.</text>
</comment>
<proteinExistence type="predicted"/>
<evidence type="ECO:0000256" key="7">
    <source>
        <dbReference type="SAM" id="MobiDB-lite"/>
    </source>
</evidence>
<feature type="compositionally biased region" description="Basic and acidic residues" evidence="7">
    <location>
        <begin position="161"/>
        <end position="172"/>
    </location>
</feature>
<keyword evidence="6" id="KW-0493">Microtubule</keyword>
<dbReference type="PANTHER" id="PTHR11501:SF18">
    <property type="entry name" value="MICROTUBULE-ASSOCIATED PROTEIN"/>
    <property type="match status" value="1"/>
</dbReference>
<evidence type="ECO:0000256" key="2">
    <source>
        <dbReference type="ARBA" id="ARBA00022490"/>
    </source>
</evidence>
<keyword evidence="5 6" id="KW-0206">Cytoskeleton</keyword>
<evidence type="ECO:0000256" key="4">
    <source>
        <dbReference type="ARBA" id="ARBA00022737"/>
    </source>
</evidence>
<dbReference type="Pfam" id="PF00418">
    <property type="entry name" value="Tubulin-binding"/>
    <property type="match status" value="2"/>
</dbReference>
<dbReference type="GO" id="GO:0043005">
    <property type="term" value="C:neuron projection"/>
    <property type="evidence" value="ECO:0007669"/>
    <property type="project" value="TreeGrafter"/>
</dbReference>
<dbReference type="Proteomes" id="UP001196413">
    <property type="component" value="Unassembled WGS sequence"/>
</dbReference>
<dbReference type="InterPro" id="IPR027324">
    <property type="entry name" value="MAP2/MAP4/Tau"/>
</dbReference>
<dbReference type="AlphaFoldDB" id="A0AAD5WE07"/>
<keyword evidence="2 6" id="KW-0963">Cytoplasm</keyword>
<evidence type="ECO:0000256" key="6">
    <source>
        <dbReference type="RuleBase" id="RU000686"/>
    </source>
</evidence>
<name>A0AAD5WE07_PARTN</name>
<dbReference type="PROSITE" id="PS51491">
    <property type="entry name" value="TAU_MAP_2"/>
    <property type="match status" value="2"/>
</dbReference>
<evidence type="ECO:0000313" key="9">
    <source>
        <dbReference type="Proteomes" id="UP001196413"/>
    </source>
</evidence>
<keyword evidence="3" id="KW-0597">Phosphoprotein</keyword>
<feature type="region of interest" description="Disordered" evidence="7">
    <location>
        <begin position="283"/>
        <end position="373"/>
    </location>
</feature>
<dbReference type="PANTHER" id="PTHR11501">
    <property type="entry name" value="MICROTUBULE-ASSOCIATED PROTEIN"/>
    <property type="match status" value="1"/>
</dbReference>
<dbReference type="GO" id="GO:0005874">
    <property type="term" value="C:microtubule"/>
    <property type="evidence" value="ECO:0007669"/>
    <property type="project" value="UniProtKB-KW"/>
</dbReference>
<dbReference type="GO" id="GO:0031175">
    <property type="term" value="P:neuron projection development"/>
    <property type="evidence" value="ECO:0007669"/>
    <property type="project" value="TreeGrafter"/>
</dbReference>
<gene>
    <name evidence="8" type="ORF">KIN20_027718</name>
</gene>
<evidence type="ECO:0000256" key="3">
    <source>
        <dbReference type="ARBA" id="ARBA00022553"/>
    </source>
</evidence>
<feature type="compositionally biased region" description="Polar residues" evidence="7">
    <location>
        <begin position="496"/>
        <end position="514"/>
    </location>
</feature>
<dbReference type="GO" id="GO:0000226">
    <property type="term" value="P:microtubule cytoskeleton organization"/>
    <property type="evidence" value="ECO:0007669"/>
    <property type="project" value="TreeGrafter"/>
</dbReference>
<feature type="region of interest" description="Disordered" evidence="7">
    <location>
        <begin position="493"/>
        <end position="516"/>
    </location>
</feature>
<dbReference type="EMBL" id="JAHQIW010005706">
    <property type="protein sequence ID" value="KAJ1366920.1"/>
    <property type="molecule type" value="Genomic_DNA"/>
</dbReference>
<comment type="subcellular location">
    <subcellularLocation>
        <location evidence="1 6">Cytoplasm</location>
        <location evidence="1 6">Cytoskeleton</location>
    </subcellularLocation>
</comment>
<feature type="compositionally biased region" description="Polar residues" evidence="7">
    <location>
        <begin position="298"/>
        <end position="314"/>
    </location>
</feature>
<keyword evidence="9" id="KW-1185">Reference proteome</keyword>
<feature type="compositionally biased region" description="Polar residues" evidence="7">
    <location>
        <begin position="354"/>
        <end position="372"/>
    </location>
</feature>
<feature type="compositionally biased region" description="Basic and acidic residues" evidence="7">
    <location>
        <begin position="213"/>
        <end position="239"/>
    </location>
</feature>
<evidence type="ECO:0000313" key="8">
    <source>
        <dbReference type="EMBL" id="KAJ1366920.1"/>
    </source>
</evidence>
<protein>
    <recommendedName>
        <fullName evidence="6">Microtubule-associated protein</fullName>
    </recommendedName>
</protein>
<organism evidence="8 9">
    <name type="scientific">Parelaphostrongylus tenuis</name>
    <name type="common">Meningeal worm</name>
    <dbReference type="NCBI Taxonomy" id="148309"/>
    <lineage>
        <taxon>Eukaryota</taxon>
        <taxon>Metazoa</taxon>
        <taxon>Ecdysozoa</taxon>
        <taxon>Nematoda</taxon>
        <taxon>Chromadorea</taxon>
        <taxon>Rhabditida</taxon>
        <taxon>Rhabditina</taxon>
        <taxon>Rhabditomorpha</taxon>
        <taxon>Strongyloidea</taxon>
        <taxon>Metastrongylidae</taxon>
        <taxon>Parelaphostrongylus</taxon>
    </lineage>
</organism>
<dbReference type="InterPro" id="IPR001084">
    <property type="entry name" value="MAP_tubulin-bd_rpt"/>
</dbReference>
<feature type="region of interest" description="Disordered" evidence="7">
    <location>
        <begin position="158"/>
        <end position="239"/>
    </location>
</feature>
<keyword evidence="4" id="KW-0677">Repeat</keyword>
<dbReference type="GO" id="GO:0008017">
    <property type="term" value="F:microtubule binding"/>
    <property type="evidence" value="ECO:0007669"/>
    <property type="project" value="InterPro"/>
</dbReference>
<accession>A0AAD5WE07</accession>
<evidence type="ECO:0000256" key="1">
    <source>
        <dbReference type="ARBA" id="ARBA00004245"/>
    </source>
</evidence>
<evidence type="ECO:0000256" key="5">
    <source>
        <dbReference type="ARBA" id="ARBA00023212"/>
    </source>
</evidence>
<reference evidence="8" key="1">
    <citation type="submission" date="2021-06" db="EMBL/GenBank/DDBJ databases">
        <title>Parelaphostrongylus tenuis whole genome reference sequence.</title>
        <authorList>
            <person name="Garwood T.J."/>
            <person name="Larsen P.A."/>
            <person name="Fountain-Jones N.M."/>
            <person name="Garbe J.R."/>
            <person name="Macchietto M.G."/>
            <person name="Kania S.A."/>
            <person name="Gerhold R.W."/>
            <person name="Richards J.E."/>
            <person name="Wolf T.M."/>
        </authorList>
    </citation>
    <scope>NUCLEOTIDE SEQUENCE</scope>
    <source>
        <strain evidence="8">MNPRO001-30</strain>
        <tissue evidence="8">Meninges</tissue>
    </source>
</reference>